<feature type="domain" description="Integrase p58-like C-terminal" evidence="2">
    <location>
        <begin position="4"/>
        <end position="38"/>
    </location>
</feature>
<sequence length="151" mass="17553">MWEGPYRILQQLGQNIYRVSKVSSPRKKLIVHVDQLKRWYGTNPDVMQTKGRSPEQQVEADNNERRSHNVIITTSHQPGRETSQEQGLNRPKRAIVRPRWLKDYVVAALQTACDRLPQAEASPIDKEGTLRNTDWLEADRTRKAEARFRHG</sequence>
<feature type="compositionally biased region" description="Polar residues" evidence="1">
    <location>
        <begin position="50"/>
        <end position="60"/>
    </location>
</feature>
<protein>
    <recommendedName>
        <fullName evidence="2">Integrase p58-like C-terminal domain-containing protein</fullName>
    </recommendedName>
</protein>
<dbReference type="Pfam" id="PF22938">
    <property type="entry name" value="Integrase_p58_C"/>
    <property type="match status" value="1"/>
</dbReference>
<accession>A0A0V0XMK5</accession>
<evidence type="ECO:0000259" key="2">
    <source>
        <dbReference type="Pfam" id="PF22938"/>
    </source>
</evidence>
<reference evidence="3 4" key="1">
    <citation type="submission" date="2015-01" db="EMBL/GenBank/DDBJ databases">
        <title>Evolution of Trichinella species and genotypes.</title>
        <authorList>
            <person name="Korhonen P.K."/>
            <person name="Edoardo P."/>
            <person name="Giuseppe L.R."/>
            <person name="Gasser R.B."/>
        </authorList>
    </citation>
    <scope>NUCLEOTIDE SEQUENCE [LARGE SCALE GENOMIC DNA]</scope>
    <source>
        <strain evidence="3">ISS141</strain>
    </source>
</reference>
<gene>
    <name evidence="3" type="ORF">T4E_6343</name>
</gene>
<feature type="region of interest" description="Disordered" evidence="1">
    <location>
        <begin position="44"/>
        <end position="91"/>
    </location>
</feature>
<name>A0A0V0XMK5_TRIPS</name>
<evidence type="ECO:0000256" key="1">
    <source>
        <dbReference type="SAM" id="MobiDB-lite"/>
    </source>
</evidence>
<dbReference type="Proteomes" id="UP000054815">
    <property type="component" value="Unassembled WGS sequence"/>
</dbReference>
<organism evidence="3 4">
    <name type="scientific">Trichinella pseudospiralis</name>
    <name type="common">Parasitic roundworm</name>
    <dbReference type="NCBI Taxonomy" id="6337"/>
    <lineage>
        <taxon>Eukaryota</taxon>
        <taxon>Metazoa</taxon>
        <taxon>Ecdysozoa</taxon>
        <taxon>Nematoda</taxon>
        <taxon>Enoplea</taxon>
        <taxon>Dorylaimia</taxon>
        <taxon>Trichinellida</taxon>
        <taxon>Trichinellidae</taxon>
        <taxon>Trichinella</taxon>
    </lineage>
</organism>
<evidence type="ECO:0000313" key="3">
    <source>
        <dbReference type="EMBL" id="KRX89188.1"/>
    </source>
</evidence>
<dbReference type="InterPro" id="IPR054465">
    <property type="entry name" value="Integrase_p58-like_C"/>
</dbReference>
<dbReference type="STRING" id="6337.A0A0V0XMK5"/>
<proteinExistence type="predicted"/>
<comment type="caution">
    <text evidence="3">The sequence shown here is derived from an EMBL/GenBank/DDBJ whole genome shotgun (WGS) entry which is preliminary data.</text>
</comment>
<evidence type="ECO:0000313" key="4">
    <source>
        <dbReference type="Proteomes" id="UP000054815"/>
    </source>
</evidence>
<dbReference type="EMBL" id="JYDU01000207">
    <property type="protein sequence ID" value="KRX89188.1"/>
    <property type="molecule type" value="Genomic_DNA"/>
</dbReference>
<dbReference type="AlphaFoldDB" id="A0A0V0XMK5"/>